<feature type="region of interest" description="Disordered" evidence="11">
    <location>
        <begin position="192"/>
        <end position="236"/>
    </location>
</feature>
<evidence type="ECO:0000256" key="4">
    <source>
        <dbReference type="ARBA" id="ARBA00022538"/>
    </source>
</evidence>
<evidence type="ECO:0000256" key="7">
    <source>
        <dbReference type="ARBA" id="ARBA00022989"/>
    </source>
</evidence>
<dbReference type="GO" id="GO:0030007">
    <property type="term" value="P:intracellular potassium ion homeostasis"/>
    <property type="evidence" value="ECO:0007669"/>
    <property type="project" value="UniProtKB-UniRule"/>
</dbReference>
<feature type="transmembrane region" description="Helical" evidence="10">
    <location>
        <begin position="12"/>
        <end position="30"/>
    </location>
</feature>
<dbReference type="PANTHER" id="PTHR31064">
    <property type="entry name" value="POTASSIUM TRANSPORT PROTEIN DDB_G0292412-RELATED"/>
    <property type="match status" value="1"/>
</dbReference>
<evidence type="ECO:0000313" key="12">
    <source>
        <dbReference type="EMBL" id="KAJ5503231.1"/>
    </source>
</evidence>
<dbReference type="PIRSF" id="PIRSF002450">
    <property type="entry name" value="K+_transpter_TRK"/>
    <property type="match status" value="1"/>
</dbReference>
<dbReference type="NCBIfam" id="TIGR00934">
    <property type="entry name" value="2a38euk"/>
    <property type="match status" value="1"/>
</dbReference>
<dbReference type="GO" id="GO:0005886">
    <property type="term" value="C:plasma membrane"/>
    <property type="evidence" value="ECO:0007669"/>
    <property type="project" value="InterPro"/>
</dbReference>
<organism evidence="12 13">
    <name type="scientific">Penicillium fimorum</name>
    <dbReference type="NCBI Taxonomy" id="1882269"/>
    <lineage>
        <taxon>Eukaryota</taxon>
        <taxon>Fungi</taxon>
        <taxon>Dikarya</taxon>
        <taxon>Ascomycota</taxon>
        <taxon>Pezizomycotina</taxon>
        <taxon>Eurotiomycetes</taxon>
        <taxon>Eurotiomycetidae</taxon>
        <taxon>Eurotiales</taxon>
        <taxon>Aspergillaceae</taxon>
        <taxon>Penicillium</taxon>
    </lineage>
</organism>
<keyword evidence="3 10" id="KW-0813">Transport</keyword>
<reference evidence="12" key="2">
    <citation type="journal article" date="2023" name="IMA Fungus">
        <title>Comparative genomic study of the Penicillium genus elucidates a diverse pangenome and 15 lateral gene transfer events.</title>
        <authorList>
            <person name="Petersen C."/>
            <person name="Sorensen T."/>
            <person name="Nielsen M.R."/>
            <person name="Sondergaard T.E."/>
            <person name="Sorensen J.L."/>
            <person name="Fitzpatrick D.A."/>
            <person name="Frisvad J.C."/>
            <person name="Nielsen K.L."/>
        </authorList>
    </citation>
    <scope>NUCLEOTIDE SEQUENCE</scope>
    <source>
        <strain evidence="12">IBT 29495</strain>
    </source>
</reference>
<evidence type="ECO:0000313" key="13">
    <source>
        <dbReference type="Proteomes" id="UP001149954"/>
    </source>
</evidence>
<dbReference type="GO" id="GO:1990573">
    <property type="term" value="P:potassium ion import across plasma membrane"/>
    <property type="evidence" value="ECO:0007669"/>
    <property type="project" value="TreeGrafter"/>
</dbReference>
<dbReference type="AlphaFoldDB" id="A0A9W9XUR2"/>
<comment type="caution">
    <text evidence="12">The sequence shown here is derived from an EMBL/GenBank/DDBJ whole genome shotgun (WGS) entry which is preliminary data.</text>
</comment>
<reference evidence="12" key="1">
    <citation type="submission" date="2022-12" db="EMBL/GenBank/DDBJ databases">
        <authorList>
            <person name="Petersen C."/>
        </authorList>
    </citation>
    <scope>NUCLEOTIDE SEQUENCE</scope>
    <source>
        <strain evidence="12">IBT 29495</strain>
    </source>
</reference>
<evidence type="ECO:0000256" key="3">
    <source>
        <dbReference type="ARBA" id="ARBA00022448"/>
    </source>
</evidence>
<dbReference type="InterPro" id="IPR003445">
    <property type="entry name" value="Cat_transpt"/>
</dbReference>
<evidence type="ECO:0000256" key="11">
    <source>
        <dbReference type="SAM" id="MobiDB-lite"/>
    </source>
</evidence>
<keyword evidence="9 10" id="KW-0472">Membrane</keyword>
<keyword evidence="5 10" id="KW-0812">Transmembrane</keyword>
<evidence type="ECO:0000256" key="6">
    <source>
        <dbReference type="ARBA" id="ARBA00022958"/>
    </source>
</evidence>
<keyword evidence="7 10" id="KW-1133">Transmembrane helix</keyword>
<evidence type="ECO:0000256" key="1">
    <source>
        <dbReference type="ARBA" id="ARBA00004141"/>
    </source>
</evidence>
<keyword evidence="8 10" id="KW-0406">Ion transport</keyword>
<feature type="transmembrane region" description="Helical" evidence="10">
    <location>
        <begin position="309"/>
        <end position="334"/>
    </location>
</feature>
<keyword evidence="13" id="KW-1185">Reference proteome</keyword>
<protein>
    <recommendedName>
        <fullName evidence="10">Potassium transport protein</fullName>
    </recommendedName>
</protein>
<comment type="subcellular location">
    <subcellularLocation>
        <location evidence="1">Membrane</location>
        <topology evidence="1">Multi-pass membrane protein</topology>
    </subcellularLocation>
</comment>
<feature type="compositionally biased region" description="Basic and acidic residues" evidence="11">
    <location>
        <begin position="130"/>
        <end position="160"/>
    </location>
</feature>
<sequence length="739" mass="83136">MWKSINFLTLHYAWIITLSILSLVIIYPYGNLKAIDAYFFGASASTESGLNTVDVKDLKTYQQVYIYLIPILGNLGFINIIVVIFRVRWFEKHLKATAPHLLRPETLPGQDAEAQFKHKSNLSSIVDEAPSDRFRDHRTNSLEEAKGRDEASEKAPRDSQELEPTANIITDSNINSGKQVIHFADESFSDKGKALYIPPPWKRDRGTSFSEIDGRADDDDEQTEKVSRRQTTRSMHSPRTLERIATSVFVLGNSPTHHKSQKATQNDTKQLNLPNISSHATIGRNSQFHNLSAEDRERLGGIEYRSLKLLLKIVVGYFFGLHLFGAICLVGWILHADPKYRDYLAECGQGSVWWGFYSAQTMIDNLGFTLTPDSMISFQDATFPMILMSFLAFVGNTCYPCFLRLIIWTMSKVCHSTSSLQGPLRFLLDHPRRCYTLLFPSRPTWILFGILFLMNSIDVILILVLDLNNPAVNNLAPGPRVLAAIFQAASARHTGASTFNLADVNPAVQFSLVVMMYIAIFPIAISIRASNVYEERTLGIYGNFTDVDESDGRSYIITHIQNQLSFDLWYIFLGCFCICIAEAGKIADTSIPAFSVFSVLFEVVSAYGNVGLSLGYPTVSTSLCGEFTVFSKLVVCVMMIRGRHRGLPYKLDRAIVLPGERLEEDNQDRDEAQAQQRLNVEGIPCMRSLPCLCGRRDNLAILLASKRLWKDAAPIFWTENWFAFENPCLLTGFLSAIRP</sequence>
<gene>
    <name evidence="12" type="ORF">N7463_006105</name>
</gene>
<comment type="caution">
    <text evidence="10">Lacks conserved residue(s) required for the propagation of feature annotation.</text>
</comment>
<dbReference type="OrthoDB" id="9999863at2759"/>
<feature type="region of interest" description="Disordered" evidence="11">
    <location>
        <begin position="127"/>
        <end position="173"/>
    </location>
</feature>
<feature type="transmembrane region" description="Helical" evidence="10">
    <location>
        <begin position="445"/>
        <end position="465"/>
    </location>
</feature>
<evidence type="ECO:0000256" key="8">
    <source>
        <dbReference type="ARBA" id="ARBA00023065"/>
    </source>
</evidence>
<feature type="transmembrane region" description="Helical" evidence="10">
    <location>
        <begin position="507"/>
        <end position="527"/>
    </location>
</feature>
<name>A0A9W9XUR2_9EURO</name>
<keyword evidence="6 10" id="KW-0630">Potassium</keyword>
<feature type="transmembrane region" description="Helical" evidence="10">
    <location>
        <begin position="381"/>
        <end position="402"/>
    </location>
</feature>
<dbReference type="GO" id="GO:0140107">
    <property type="term" value="F:high-affinity potassium ion transmembrane transporter activity"/>
    <property type="evidence" value="ECO:0007669"/>
    <property type="project" value="TreeGrafter"/>
</dbReference>
<dbReference type="Proteomes" id="UP001149954">
    <property type="component" value="Unassembled WGS sequence"/>
</dbReference>
<dbReference type="Pfam" id="PF02386">
    <property type="entry name" value="TrkH"/>
    <property type="match status" value="1"/>
</dbReference>
<dbReference type="EMBL" id="JAPWDS010000003">
    <property type="protein sequence ID" value="KAJ5503231.1"/>
    <property type="molecule type" value="Genomic_DNA"/>
</dbReference>
<feature type="transmembrane region" description="Helical" evidence="10">
    <location>
        <begin position="64"/>
        <end position="85"/>
    </location>
</feature>
<evidence type="ECO:0000256" key="5">
    <source>
        <dbReference type="ARBA" id="ARBA00022692"/>
    </source>
</evidence>
<evidence type="ECO:0000256" key="2">
    <source>
        <dbReference type="ARBA" id="ARBA00009137"/>
    </source>
</evidence>
<evidence type="ECO:0000256" key="9">
    <source>
        <dbReference type="ARBA" id="ARBA00023136"/>
    </source>
</evidence>
<evidence type="ECO:0000256" key="10">
    <source>
        <dbReference type="PIRNR" id="PIRNR002450"/>
    </source>
</evidence>
<dbReference type="InterPro" id="IPR051143">
    <property type="entry name" value="TrkH_K-transport"/>
</dbReference>
<comment type="similarity">
    <text evidence="2 10">Belongs to the TrkH potassium transport family.</text>
</comment>
<keyword evidence="4 10" id="KW-0633">Potassium transport</keyword>
<proteinExistence type="inferred from homology"/>
<dbReference type="InterPro" id="IPR015958">
    <property type="entry name" value="Trk1_fungi"/>
</dbReference>
<dbReference type="InterPro" id="IPR004773">
    <property type="entry name" value="K/Na_transp_Trk1/HKT1"/>
</dbReference>
<dbReference type="PANTHER" id="PTHR31064:SF5">
    <property type="entry name" value="POTASSIUM ION TRANSPORTER (EUROFUNG)"/>
    <property type="match status" value="1"/>
</dbReference>
<accession>A0A9W9XUR2</accession>